<evidence type="ECO:0000313" key="11">
    <source>
        <dbReference type="EMBL" id="SFI51472.1"/>
    </source>
</evidence>
<sequence>MDIATILGIVGGAAMIVMSVLTSGGTMGGIIDIPSVFMTIGGSYFAMFIAAPLKKALGMFKIMGKAFKVPDFGEKNIVINMQALSEKARREGILALEDGLDDLEDPFMKMGLRLVVDGTDGNIIRAIMENEMNQVEARHMEWVGLINAWAGFAPGFGMMGTVLGLIGMLNNLEDKSSLGPNMAVALITTLYGSMMANWLITPFATKLLAHNSQEMRSKEMIIEGVLAIQAGENPRIMAQKLLTYLDPVARKAIEADVLKD</sequence>
<dbReference type="PANTHER" id="PTHR30433:SF2">
    <property type="entry name" value="MOTILITY PROTEIN A"/>
    <property type="match status" value="1"/>
</dbReference>
<evidence type="ECO:0000256" key="3">
    <source>
        <dbReference type="ARBA" id="ARBA00022448"/>
    </source>
</evidence>
<keyword evidence="7 9" id="KW-1133">Transmembrane helix</keyword>
<protein>
    <submittedName>
        <fullName evidence="11">Chemotaxis protein MotA</fullName>
    </submittedName>
</protein>
<keyword evidence="5 9" id="KW-0812">Transmembrane</keyword>
<dbReference type="GO" id="GO:0005886">
    <property type="term" value="C:plasma membrane"/>
    <property type="evidence" value="ECO:0007669"/>
    <property type="project" value="UniProtKB-SubCell"/>
</dbReference>
<reference evidence="12" key="1">
    <citation type="submission" date="2016-10" db="EMBL/GenBank/DDBJ databases">
        <authorList>
            <person name="Varghese N."/>
            <person name="Submissions S."/>
        </authorList>
    </citation>
    <scope>NUCLEOTIDE SEQUENCE [LARGE SCALE GENOMIC DNA]</scope>
    <source>
        <strain evidence="12">XBD1002</strain>
    </source>
</reference>
<comment type="subcellular location">
    <subcellularLocation>
        <location evidence="1">Cell membrane</location>
        <topology evidence="1">Multi-pass membrane protein</topology>
    </subcellularLocation>
</comment>
<dbReference type="Proteomes" id="UP000182737">
    <property type="component" value="Unassembled WGS sequence"/>
</dbReference>
<dbReference type="PANTHER" id="PTHR30433">
    <property type="entry name" value="CHEMOTAXIS PROTEIN MOTA"/>
    <property type="match status" value="1"/>
</dbReference>
<evidence type="ECO:0000256" key="8">
    <source>
        <dbReference type="ARBA" id="ARBA00023136"/>
    </source>
</evidence>
<feature type="domain" description="MotA/TolQ/ExbB proton channel" evidence="10">
    <location>
        <begin position="102"/>
        <end position="219"/>
    </location>
</feature>
<evidence type="ECO:0000256" key="2">
    <source>
        <dbReference type="ARBA" id="ARBA00008038"/>
    </source>
</evidence>
<dbReference type="Pfam" id="PF01618">
    <property type="entry name" value="MotA_ExbB"/>
    <property type="match status" value="1"/>
</dbReference>
<evidence type="ECO:0000256" key="1">
    <source>
        <dbReference type="ARBA" id="ARBA00004651"/>
    </source>
</evidence>
<comment type="similarity">
    <text evidence="2">Belongs to the MotA family.</text>
</comment>
<dbReference type="InterPro" id="IPR000540">
    <property type="entry name" value="Flag_MotA_CS"/>
</dbReference>
<dbReference type="GO" id="GO:0071978">
    <property type="term" value="P:bacterial-type flagellum-dependent swarming motility"/>
    <property type="evidence" value="ECO:0007669"/>
    <property type="project" value="InterPro"/>
</dbReference>
<evidence type="ECO:0000256" key="6">
    <source>
        <dbReference type="ARBA" id="ARBA00022779"/>
    </source>
</evidence>
<dbReference type="InterPro" id="IPR047055">
    <property type="entry name" value="MotA-like"/>
</dbReference>
<proteinExistence type="inferred from homology"/>
<keyword evidence="4" id="KW-1003">Cell membrane</keyword>
<dbReference type="PROSITE" id="PS01307">
    <property type="entry name" value="MOTA"/>
    <property type="match status" value="1"/>
</dbReference>
<dbReference type="GO" id="GO:0006935">
    <property type="term" value="P:chemotaxis"/>
    <property type="evidence" value="ECO:0007669"/>
    <property type="project" value="InterPro"/>
</dbReference>
<dbReference type="EMBL" id="FORI01000002">
    <property type="protein sequence ID" value="SFI51472.1"/>
    <property type="molecule type" value="Genomic_DNA"/>
</dbReference>
<feature type="transmembrane region" description="Helical" evidence="9">
    <location>
        <begin position="7"/>
        <end position="27"/>
    </location>
</feature>
<feature type="transmembrane region" description="Helical" evidence="9">
    <location>
        <begin position="142"/>
        <end position="169"/>
    </location>
</feature>
<organism evidence="11 12">
    <name type="scientific">Treponema bryantii</name>
    <dbReference type="NCBI Taxonomy" id="163"/>
    <lineage>
        <taxon>Bacteria</taxon>
        <taxon>Pseudomonadati</taxon>
        <taxon>Spirochaetota</taxon>
        <taxon>Spirochaetia</taxon>
        <taxon>Spirochaetales</taxon>
        <taxon>Treponemataceae</taxon>
        <taxon>Treponema</taxon>
    </lineage>
</organism>
<name>A0A1I3IU72_9SPIR</name>
<dbReference type="InterPro" id="IPR002898">
    <property type="entry name" value="MotA_ExbB_proton_chnl"/>
</dbReference>
<dbReference type="OrthoDB" id="9806929at2"/>
<gene>
    <name evidence="11" type="ORF">SAMN04487775_102137</name>
</gene>
<keyword evidence="6" id="KW-0283">Flagellar rotation</keyword>
<keyword evidence="3" id="KW-0813">Transport</keyword>
<feature type="transmembrane region" description="Helical" evidence="9">
    <location>
        <begin position="33"/>
        <end position="53"/>
    </location>
</feature>
<accession>A0A1I3IU72</accession>
<evidence type="ECO:0000256" key="7">
    <source>
        <dbReference type="ARBA" id="ARBA00022989"/>
    </source>
</evidence>
<evidence type="ECO:0000256" key="5">
    <source>
        <dbReference type="ARBA" id="ARBA00022692"/>
    </source>
</evidence>
<keyword evidence="12" id="KW-1185">Reference proteome</keyword>
<evidence type="ECO:0000256" key="4">
    <source>
        <dbReference type="ARBA" id="ARBA00022475"/>
    </source>
</evidence>
<evidence type="ECO:0000259" key="10">
    <source>
        <dbReference type="Pfam" id="PF01618"/>
    </source>
</evidence>
<feature type="transmembrane region" description="Helical" evidence="9">
    <location>
        <begin position="181"/>
        <end position="200"/>
    </location>
</feature>
<dbReference type="RefSeq" id="WP_074930520.1">
    <property type="nucleotide sequence ID" value="NZ_FORI01000002.1"/>
</dbReference>
<keyword evidence="8 9" id="KW-0472">Membrane</keyword>
<dbReference type="AlphaFoldDB" id="A0A1I3IU72"/>
<evidence type="ECO:0000313" key="12">
    <source>
        <dbReference type="Proteomes" id="UP000182737"/>
    </source>
</evidence>
<evidence type="ECO:0000256" key="9">
    <source>
        <dbReference type="SAM" id="Phobius"/>
    </source>
</evidence>